<evidence type="ECO:0000256" key="1">
    <source>
        <dbReference type="SAM" id="MobiDB-lite"/>
    </source>
</evidence>
<organism evidence="3">
    <name type="scientific">Arion vulgaris</name>
    <dbReference type="NCBI Taxonomy" id="1028688"/>
    <lineage>
        <taxon>Eukaryota</taxon>
        <taxon>Metazoa</taxon>
        <taxon>Spiralia</taxon>
        <taxon>Lophotrochozoa</taxon>
        <taxon>Mollusca</taxon>
        <taxon>Gastropoda</taxon>
        <taxon>Heterobranchia</taxon>
        <taxon>Euthyneura</taxon>
        <taxon>Panpulmonata</taxon>
        <taxon>Eupulmonata</taxon>
        <taxon>Stylommatophora</taxon>
        <taxon>Helicina</taxon>
        <taxon>Arionoidea</taxon>
        <taxon>Arionidae</taxon>
        <taxon>Arion</taxon>
    </lineage>
</organism>
<sequence>PGGVQSTNVAQTQWPTEKESMQEETKVGEESGEVHQDKGRGTTEGKKDDRWKGNDSAICLSTPKLILLIYLYVVILLKKMLLSC</sequence>
<reference evidence="3" key="1">
    <citation type="submission" date="2014-12" db="EMBL/GenBank/DDBJ databases">
        <title>Insight into the proteome of Arion vulgaris.</title>
        <authorList>
            <person name="Aradska J."/>
            <person name="Bulat T."/>
            <person name="Smidak R."/>
            <person name="Sarate P."/>
            <person name="Gangsoo J."/>
            <person name="Sialana F."/>
            <person name="Bilban M."/>
            <person name="Lubec G."/>
        </authorList>
    </citation>
    <scope>NUCLEOTIDE SEQUENCE</scope>
    <source>
        <tissue evidence="3">Skin</tissue>
    </source>
</reference>
<proteinExistence type="predicted"/>
<feature type="non-terminal residue" evidence="3">
    <location>
        <position position="1"/>
    </location>
</feature>
<keyword evidence="2" id="KW-0812">Transmembrane</keyword>
<keyword evidence="2" id="KW-0472">Membrane</keyword>
<feature type="transmembrane region" description="Helical" evidence="2">
    <location>
        <begin position="57"/>
        <end position="77"/>
    </location>
</feature>
<evidence type="ECO:0000313" key="3">
    <source>
        <dbReference type="EMBL" id="CEK48577.1"/>
    </source>
</evidence>
<feature type="region of interest" description="Disordered" evidence="1">
    <location>
        <begin position="1"/>
        <end position="53"/>
    </location>
</feature>
<evidence type="ECO:0000256" key="2">
    <source>
        <dbReference type="SAM" id="Phobius"/>
    </source>
</evidence>
<feature type="compositionally biased region" description="Polar residues" evidence="1">
    <location>
        <begin position="1"/>
        <end position="15"/>
    </location>
</feature>
<protein>
    <submittedName>
        <fullName evidence="3">Uncharacterized protein</fullName>
    </submittedName>
</protein>
<feature type="compositionally biased region" description="Basic and acidic residues" evidence="1">
    <location>
        <begin position="16"/>
        <end position="53"/>
    </location>
</feature>
<accession>A0A0B6XWZ5</accession>
<name>A0A0B6XWZ5_9EUPU</name>
<dbReference type="AlphaFoldDB" id="A0A0B6XWZ5"/>
<dbReference type="EMBL" id="HACG01001712">
    <property type="protein sequence ID" value="CEK48577.1"/>
    <property type="molecule type" value="Transcribed_RNA"/>
</dbReference>
<keyword evidence="2" id="KW-1133">Transmembrane helix</keyword>
<gene>
    <name evidence="3" type="primary">ORF4486</name>
</gene>